<dbReference type="Gene3D" id="2.40.50.100">
    <property type="match status" value="1"/>
</dbReference>
<proteinExistence type="predicted"/>
<accession>A0A1H9FP85</accession>
<keyword evidence="5" id="KW-1185">Reference proteome</keyword>
<keyword evidence="1" id="KW-0813">Transport</keyword>
<feature type="coiled-coil region" evidence="2">
    <location>
        <begin position="132"/>
        <end position="187"/>
    </location>
</feature>
<dbReference type="PANTHER" id="PTHR30097">
    <property type="entry name" value="CATION EFFLUX SYSTEM PROTEIN CUSB"/>
    <property type="match status" value="1"/>
</dbReference>
<evidence type="ECO:0000256" key="2">
    <source>
        <dbReference type="SAM" id="Coils"/>
    </source>
</evidence>
<reference evidence="4 5" key="1">
    <citation type="submission" date="2016-10" db="EMBL/GenBank/DDBJ databases">
        <authorList>
            <person name="de Groot N.N."/>
        </authorList>
    </citation>
    <scope>NUCLEOTIDE SEQUENCE [LARGE SCALE GENOMIC DNA]</scope>
    <source>
        <strain evidence="4 5">DSM 25927</strain>
    </source>
</reference>
<evidence type="ECO:0000256" key="3">
    <source>
        <dbReference type="SAM" id="SignalP"/>
    </source>
</evidence>
<dbReference type="Gene3D" id="2.40.30.170">
    <property type="match status" value="1"/>
</dbReference>
<dbReference type="STRING" id="489703.SAMN04488038_10649"/>
<dbReference type="RefSeq" id="WP_093284718.1">
    <property type="nucleotide sequence ID" value="NZ_FOFS01000006.1"/>
</dbReference>
<dbReference type="Proteomes" id="UP000199233">
    <property type="component" value="Unassembled WGS sequence"/>
</dbReference>
<name>A0A1H9FP85_9GAMM</name>
<dbReference type="EMBL" id="FOFS01000006">
    <property type="protein sequence ID" value="SEQ39692.1"/>
    <property type="molecule type" value="Genomic_DNA"/>
</dbReference>
<sequence length="362" mass="39609">MRRALPLLMLLLALPGAAHEGEDHGAAPAAGTGVAAVRWLGPDQLLVPKSVQRLLAIRTQPATQDRLLRQQRAAEVLATPASTGALRAPQAGRLEAAGAWPQPGRRVQAGELLAWLRPLLSQRDQAQRRTQLAEIEQKLQVARINAERLRVQGEAAPGLVTNENVYREQAELELEALQKRRELEDAALSQRMPIRAAQSGLLYEATVSEGEVVASGQALFAIAETDRAWLAVASDQPREAQRLRSAQLLLDDQALPLTWRGQQPADNGRFGWRLLFEISAPLPRPLLPGELLSAQLETVAEPAAVLDAPWCVPAETGVLVWEHRDAEHFLRHRYASCAQALAQAGSQTRWVTQGAALLSQYR</sequence>
<evidence type="ECO:0000313" key="5">
    <source>
        <dbReference type="Proteomes" id="UP000199233"/>
    </source>
</evidence>
<dbReference type="Gene3D" id="1.10.287.470">
    <property type="entry name" value="Helix hairpin bin"/>
    <property type="match status" value="1"/>
</dbReference>
<dbReference type="PANTHER" id="PTHR30097:SF4">
    <property type="entry name" value="SLR6042 PROTEIN"/>
    <property type="match status" value="1"/>
</dbReference>
<feature type="chain" id="PRO_5011646131" evidence="3">
    <location>
        <begin position="21"/>
        <end position="362"/>
    </location>
</feature>
<organism evidence="4 5">
    <name type="scientific">Solimonas aquatica</name>
    <dbReference type="NCBI Taxonomy" id="489703"/>
    <lineage>
        <taxon>Bacteria</taxon>
        <taxon>Pseudomonadati</taxon>
        <taxon>Pseudomonadota</taxon>
        <taxon>Gammaproteobacteria</taxon>
        <taxon>Nevskiales</taxon>
        <taxon>Nevskiaceae</taxon>
        <taxon>Solimonas</taxon>
    </lineage>
</organism>
<keyword evidence="2" id="KW-0175">Coiled coil</keyword>
<dbReference type="OrthoDB" id="7059230at2"/>
<gene>
    <name evidence="4" type="ORF">SAMN04488038_10649</name>
</gene>
<dbReference type="GO" id="GO:0030313">
    <property type="term" value="C:cell envelope"/>
    <property type="evidence" value="ECO:0007669"/>
    <property type="project" value="TreeGrafter"/>
</dbReference>
<dbReference type="InterPro" id="IPR051909">
    <property type="entry name" value="MFP_Cation_Efflux"/>
</dbReference>
<dbReference type="AlphaFoldDB" id="A0A1H9FP85"/>
<evidence type="ECO:0000256" key="1">
    <source>
        <dbReference type="ARBA" id="ARBA00022448"/>
    </source>
</evidence>
<dbReference type="GO" id="GO:0015679">
    <property type="term" value="P:plasma membrane copper ion transport"/>
    <property type="evidence" value="ECO:0007669"/>
    <property type="project" value="TreeGrafter"/>
</dbReference>
<evidence type="ECO:0000313" key="4">
    <source>
        <dbReference type="EMBL" id="SEQ39692.1"/>
    </source>
</evidence>
<keyword evidence="3" id="KW-0732">Signal</keyword>
<feature type="signal peptide" evidence="3">
    <location>
        <begin position="1"/>
        <end position="20"/>
    </location>
</feature>
<dbReference type="GO" id="GO:0060003">
    <property type="term" value="P:copper ion export"/>
    <property type="evidence" value="ECO:0007669"/>
    <property type="project" value="TreeGrafter"/>
</dbReference>
<protein>
    <submittedName>
        <fullName evidence="4">Barrel-sandwich domain of CusB or HlyD membrane-fusion</fullName>
    </submittedName>
</protein>